<protein>
    <recommendedName>
        <fullName evidence="4">DUF4179 domain-containing protein</fullName>
    </recommendedName>
</protein>
<dbReference type="AlphaFoldDB" id="A0A2P7ULN0"/>
<dbReference type="RefSeq" id="WP_106841453.1">
    <property type="nucleotide sequence ID" value="NZ_JBCNIW010000011.1"/>
</dbReference>
<accession>A0A2P7ULN0</accession>
<name>A0A2P7ULN0_9BACL</name>
<evidence type="ECO:0000313" key="3">
    <source>
        <dbReference type="Proteomes" id="UP000240419"/>
    </source>
</evidence>
<proteinExistence type="predicted"/>
<organism evidence="2 3">
    <name type="scientific">Brevibacillus fortis</name>
    <dbReference type="NCBI Taxonomy" id="2126352"/>
    <lineage>
        <taxon>Bacteria</taxon>
        <taxon>Bacillati</taxon>
        <taxon>Bacillota</taxon>
        <taxon>Bacilli</taxon>
        <taxon>Bacillales</taxon>
        <taxon>Paenibacillaceae</taxon>
        <taxon>Brevibacillus</taxon>
    </lineage>
</organism>
<comment type="caution">
    <text evidence="2">The sequence shown here is derived from an EMBL/GenBank/DDBJ whole genome shotgun (WGS) entry which is preliminary data.</text>
</comment>
<dbReference type="OrthoDB" id="2461311at2"/>
<reference evidence="2 3" key="1">
    <citation type="submission" date="2018-03" db="EMBL/GenBank/DDBJ databases">
        <title>Brevisbacillus phylogenomics.</title>
        <authorList>
            <person name="Dunlap C."/>
        </authorList>
    </citation>
    <scope>NUCLEOTIDE SEQUENCE [LARGE SCALE GENOMIC DNA]</scope>
    <source>
        <strain evidence="2 3">NRRL NRS-1210</strain>
    </source>
</reference>
<dbReference type="EMBL" id="PXZM01000046">
    <property type="protein sequence ID" value="PSJ87906.1"/>
    <property type="molecule type" value="Genomic_DNA"/>
</dbReference>
<feature type="transmembrane region" description="Helical" evidence="1">
    <location>
        <begin position="48"/>
        <end position="69"/>
    </location>
</feature>
<keyword evidence="1" id="KW-0812">Transmembrane</keyword>
<evidence type="ECO:0000313" key="2">
    <source>
        <dbReference type="EMBL" id="PSJ87906.1"/>
    </source>
</evidence>
<sequence>MSDDRMWREWSQSAKQSVREKYPFHLGKFEQEVLTKIQREKRRRRWQVTSWVAGVAGVAVAATFFFQIVQPFEGSSWGLTGAERGQEVFEWITPDEGFMHALKNGYPILPEVKLEKDGFVYQIRDAMVDHRRITFTLLISGEKMEEIARIPDESKRSEMLYGSLRVDLGELKEIGHAPKDFQLIDGVHYLIIKPNYRIDEKKMREFMNQTKPVLPVQIVDMRKKEADEVVAEVLLPLPRSVTVAEKVIQPDAEVGAVLETDSLLTRLKVNQIIASPTVMEAELEAALQDGFELYRLENVKLVDGTGKEYPVLDDRINENLERVRGGDATQVQGSDKYTMHFFPSLFFEEVPEKLELRFDEVSANRSIRENIVLDRNAKYPQSIPFGKKNKLNIEKVYYDKGKLFIVIPNEGPEEITLRVEGQYCKDFIIAENLETVSLTYEVPKQDTYQLEMSGLEFERFPLDGVIPITK</sequence>
<evidence type="ECO:0000256" key="1">
    <source>
        <dbReference type="SAM" id="Phobius"/>
    </source>
</evidence>
<dbReference type="Proteomes" id="UP000240419">
    <property type="component" value="Unassembled WGS sequence"/>
</dbReference>
<keyword evidence="1" id="KW-1133">Transmembrane helix</keyword>
<keyword evidence="3" id="KW-1185">Reference proteome</keyword>
<gene>
    <name evidence="2" type="ORF">C7R93_25670</name>
</gene>
<evidence type="ECO:0008006" key="4">
    <source>
        <dbReference type="Google" id="ProtNLM"/>
    </source>
</evidence>
<keyword evidence="1" id="KW-0472">Membrane</keyword>